<feature type="compositionally biased region" description="Polar residues" evidence="6">
    <location>
        <begin position="28"/>
        <end position="48"/>
    </location>
</feature>
<proteinExistence type="inferred from homology"/>
<feature type="compositionally biased region" description="Low complexity" evidence="6">
    <location>
        <begin position="96"/>
        <end position="115"/>
    </location>
</feature>
<dbReference type="InterPro" id="IPR000209">
    <property type="entry name" value="Peptidase_S8/S53_dom"/>
</dbReference>
<feature type="compositionally biased region" description="Polar residues" evidence="6">
    <location>
        <begin position="513"/>
        <end position="527"/>
    </location>
</feature>
<feature type="region of interest" description="Disordered" evidence="6">
    <location>
        <begin position="28"/>
        <end position="65"/>
    </location>
</feature>
<evidence type="ECO:0000256" key="5">
    <source>
        <dbReference type="PROSITE-ProRule" id="PRU01240"/>
    </source>
</evidence>
<dbReference type="Proteomes" id="UP000799779">
    <property type="component" value="Unassembled WGS sequence"/>
</dbReference>
<organism evidence="8 9">
    <name type="scientific">Amniculicola lignicola CBS 123094</name>
    <dbReference type="NCBI Taxonomy" id="1392246"/>
    <lineage>
        <taxon>Eukaryota</taxon>
        <taxon>Fungi</taxon>
        <taxon>Dikarya</taxon>
        <taxon>Ascomycota</taxon>
        <taxon>Pezizomycotina</taxon>
        <taxon>Dothideomycetes</taxon>
        <taxon>Pleosporomycetidae</taxon>
        <taxon>Pleosporales</taxon>
        <taxon>Amniculicolaceae</taxon>
        <taxon>Amniculicola</taxon>
    </lineage>
</organism>
<dbReference type="SUPFAM" id="SSF52743">
    <property type="entry name" value="Subtilisin-like"/>
    <property type="match status" value="1"/>
</dbReference>
<feature type="active site" description="Charge relay system" evidence="5">
    <location>
        <position position="776"/>
    </location>
</feature>
<dbReference type="PROSITE" id="PS51892">
    <property type="entry name" value="SUBTILASE"/>
    <property type="match status" value="1"/>
</dbReference>
<feature type="region of interest" description="Disordered" evidence="6">
    <location>
        <begin position="294"/>
        <end position="319"/>
    </location>
</feature>
<feature type="compositionally biased region" description="Polar residues" evidence="6">
    <location>
        <begin position="475"/>
        <end position="497"/>
    </location>
</feature>
<dbReference type="PANTHER" id="PTHR43806">
    <property type="entry name" value="PEPTIDASE S8"/>
    <property type="match status" value="1"/>
</dbReference>
<feature type="region of interest" description="Disordered" evidence="6">
    <location>
        <begin position="475"/>
        <end position="527"/>
    </location>
</feature>
<feature type="compositionally biased region" description="Low complexity" evidence="6">
    <location>
        <begin position="49"/>
        <end position="61"/>
    </location>
</feature>
<dbReference type="PANTHER" id="PTHR43806:SF11">
    <property type="entry name" value="CEREVISIN-RELATED"/>
    <property type="match status" value="1"/>
</dbReference>
<evidence type="ECO:0000256" key="6">
    <source>
        <dbReference type="SAM" id="MobiDB-lite"/>
    </source>
</evidence>
<gene>
    <name evidence="8" type="ORF">P154DRAFT_360124</name>
</gene>
<feature type="compositionally biased region" description="Low complexity" evidence="6">
    <location>
        <begin position="498"/>
        <end position="512"/>
    </location>
</feature>
<evidence type="ECO:0000256" key="2">
    <source>
        <dbReference type="ARBA" id="ARBA00022670"/>
    </source>
</evidence>
<feature type="region of interest" description="Disordered" evidence="6">
    <location>
        <begin position="539"/>
        <end position="561"/>
    </location>
</feature>
<dbReference type="GO" id="GO:0006508">
    <property type="term" value="P:proteolysis"/>
    <property type="evidence" value="ECO:0007669"/>
    <property type="project" value="UniProtKB-KW"/>
</dbReference>
<dbReference type="Pfam" id="PF00082">
    <property type="entry name" value="Peptidase_S8"/>
    <property type="match status" value="1"/>
</dbReference>
<dbReference type="PRINTS" id="PR00723">
    <property type="entry name" value="SUBTILISIN"/>
</dbReference>
<dbReference type="InterPro" id="IPR015500">
    <property type="entry name" value="Peptidase_S8_subtilisin-rel"/>
</dbReference>
<keyword evidence="2 5" id="KW-0645">Protease</keyword>
<sequence>MKSVDASLPYSIPDLDARRDTTIHTNSFTLSNRSLEPPTSRTTHAVTFSGSASGPGPSIPSLEAPTAPFSVLKNTTVWHDAPGTTERLHSSTLNQTSTYSSSRISGSSATSSSFHFSGTSALARSSLRTSSVANITVANITVVPPAPTSTKPENPKDSVQVTTVTASNGTPRVITVTVPASTVTMPNSESDLPTSNRKASSTGIDDIFSGGETPVQPSQTTSKGAHPSASDIPRPFIFDAIIDGLVFHLPSPNEPPIEILLFDGSLATLVANKVSLRGQTLHIPAGLSAAQDISSGGQTIKAQPGKSKKPKSGGGRGGGGGGGVFGALAGLAGAAGSVTSGMANVGKDALSFASSGSGAAAAGLADTFNSAVVGAEDLLSSINGIQESFELEELTEDGIRRVFEAQNLGRQSSNWMRSMGNMIKGFEGLEAQAAQHVRDNIGKYAGAGGGLVAARLAIKAFADFPWKIESSTIQKKPSATLMPSTTGVKEPSSTDSGTESSQTPTVSSSSHTATRTNTAAPVQASQSFSLSQSRAATTAISSTSTSGTTSSSTTSSVRSKPTRHFITTEVNTPLDDFKRFTDELDNSTGTSFSYEHTKRHQYLTMLTDEQAKELPKKYKLIKRLYSTELDPFEEDFEPEEFRAAIPDLTTLSGFQRRKRTSSGPFSVPKSPRSVLDMKLELRSMSRHFFAPWWKKMISSPPDQRLNPSKDPIHKVDDSGGKGTTIYVIDDGFDLTNKDLRDKIAKIKTFFVPTSLTYPESFPQDRRIDMTIGGGAHGTMMATLAGGKHLGVAPKANLYLVKPKNQYRARGPGGVWIEKSYKLQHQALDRALGVVREDIEARLAQDPNTKSVINMSFGTTSEKVGYEEMGPTYEEFFAWTEQSKVTVTMAAGNELSHYLHECVPQRFGTTSNQLVTVGAVDKRGILYQSNTPHQSGQEGSMTVFAPGVDIEVPALNGQLETSSGTSQASAIVAGLAAYFYSLPGLIAHDGIPSPADDMKKFIVAHAWTRARPGLDVPMGWEPYDSLPVVYNLAYGDRTDHSCFVKRDDQTEQACALPSTEVSETPTRYVIGVVT</sequence>
<keyword evidence="3 5" id="KW-0378">Hydrolase</keyword>
<comment type="similarity">
    <text evidence="1 5">Belongs to the peptidase S8 family.</text>
</comment>
<dbReference type="AlphaFoldDB" id="A0A6A5WBL4"/>
<dbReference type="GO" id="GO:0004252">
    <property type="term" value="F:serine-type endopeptidase activity"/>
    <property type="evidence" value="ECO:0007669"/>
    <property type="project" value="UniProtKB-UniRule"/>
</dbReference>
<feature type="region of interest" description="Disordered" evidence="6">
    <location>
        <begin position="181"/>
        <end position="230"/>
    </location>
</feature>
<feature type="compositionally biased region" description="Polar residues" evidence="6">
    <location>
        <begin position="181"/>
        <end position="203"/>
    </location>
</feature>
<dbReference type="EMBL" id="ML977647">
    <property type="protein sequence ID" value="KAF1995006.1"/>
    <property type="molecule type" value="Genomic_DNA"/>
</dbReference>
<feature type="region of interest" description="Disordered" evidence="6">
    <location>
        <begin position="83"/>
        <end position="115"/>
    </location>
</feature>
<name>A0A6A5WBL4_9PLEO</name>
<reference evidence="8" key="1">
    <citation type="journal article" date="2020" name="Stud. Mycol.">
        <title>101 Dothideomycetes genomes: a test case for predicting lifestyles and emergence of pathogens.</title>
        <authorList>
            <person name="Haridas S."/>
            <person name="Albert R."/>
            <person name="Binder M."/>
            <person name="Bloem J."/>
            <person name="Labutti K."/>
            <person name="Salamov A."/>
            <person name="Andreopoulos B."/>
            <person name="Baker S."/>
            <person name="Barry K."/>
            <person name="Bills G."/>
            <person name="Bluhm B."/>
            <person name="Cannon C."/>
            <person name="Castanera R."/>
            <person name="Culley D."/>
            <person name="Daum C."/>
            <person name="Ezra D."/>
            <person name="Gonzalez J."/>
            <person name="Henrissat B."/>
            <person name="Kuo A."/>
            <person name="Liang C."/>
            <person name="Lipzen A."/>
            <person name="Lutzoni F."/>
            <person name="Magnuson J."/>
            <person name="Mondo S."/>
            <person name="Nolan M."/>
            <person name="Ohm R."/>
            <person name="Pangilinan J."/>
            <person name="Park H.-J."/>
            <person name="Ramirez L."/>
            <person name="Alfaro M."/>
            <person name="Sun H."/>
            <person name="Tritt A."/>
            <person name="Yoshinaga Y."/>
            <person name="Zwiers L.-H."/>
            <person name="Turgeon B."/>
            <person name="Goodwin S."/>
            <person name="Spatafora J."/>
            <person name="Crous P."/>
            <person name="Grigoriev I."/>
        </authorList>
    </citation>
    <scope>NUCLEOTIDE SEQUENCE</scope>
    <source>
        <strain evidence="8">CBS 123094</strain>
    </source>
</reference>
<evidence type="ECO:0000259" key="7">
    <source>
        <dbReference type="Pfam" id="PF00082"/>
    </source>
</evidence>
<dbReference type="OrthoDB" id="3800010at2759"/>
<evidence type="ECO:0000313" key="8">
    <source>
        <dbReference type="EMBL" id="KAF1995006.1"/>
    </source>
</evidence>
<accession>A0A6A5WBL4</accession>
<evidence type="ECO:0000256" key="4">
    <source>
        <dbReference type="ARBA" id="ARBA00022825"/>
    </source>
</evidence>
<evidence type="ECO:0000256" key="3">
    <source>
        <dbReference type="ARBA" id="ARBA00022801"/>
    </source>
</evidence>
<keyword evidence="9" id="KW-1185">Reference proteome</keyword>
<dbReference type="Gene3D" id="3.40.50.200">
    <property type="entry name" value="Peptidase S8/S53 domain"/>
    <property type="match status" value="1"/>
</dbReference>
<feature type="active site" description="Charge relay system" evidence="5">
    <location>
        <position position="729"/>
    </location>
</feature>
<dbReference type="InterPro" id="IPR023827">
    <property type="entry name" value="Peptidase_S8_Asp-AS"/>
</dbReference>
<evidence type="ECO:0000256" key="1">
    <source>
        <dbReference type="ARBA" id="ARBA00011073"/>
    </source>
</evidence>
<dbReference type="PROSITE" id="PS00136">
    <property type="entry name" value="SUBTILASE_ASP"/>
    <property type="match status" value="1"/>
</dbReference>
<dbReference type="InterPro" id="IPR036852">
    <property type="entry name" value="Peptidase_S8/S53_dom_sf"/>
</dbReference>
<dbReference type="InterPro" id="IPR050131">
    <property type="entry name" value="Peptidase_S8_subtilisin-like"/>
</dbReference>
<evidence type="ECO:0000313" key="9">
    <source>
        <dbReference type="Proteomes" id="UP000799779"/>
    </source>
</evidence>
<feature type="compositionally biased region" description="Low complexity" evidence="6">
    <location>
        <begin position="539"/>
        <end position="559"/>
    </location>
</feature>
<feature type="active site" description="Charge relay system" evidence="5">
    <location>
        <position position="965"/>
    </location>
</feature>
<keyword evidence="4 5" id="KW-0720">Serine protease</keyword>
<feature type="domain" description="Peptidase S8/S53" evidence="7">
    <location>
        <begin position="720"/>
        <end position="1019"/>
    </location>
</feature>
<protein>
    <submittedName>
        <fullName evidence="8">Subtilisin-like protein</fullName>
    </submittedName>
</protein>